<evidence type="ECO:0000313" key="1">
    <source>
        <dbReference type="EMBL" id="KAI6087396.1"/>
    </source>
</evidence>
<reference evidence="1 2" key="1">
    <citation type="journal article" date="2022" name="New Phytol.">
        <title>Ecological generalism drives hyperdiversity of secondary metabolite gene clusters in xylarialean endophytes.</title>
        <authorList>
            <person name="Franco M.E.E."/>
            <person name="Wisecaver J.H."/>
            <person name="Arnold A.E."/>
            <person name="Ju Y.M."/>
            <person name="Slot J.C."/>
            <person name="Ahrendt S."/>
            <person name="Moore L.P."/>
            <person name="Eastman K.E."/>
            <person name="Scott K."/>
            <person name="Konkel Z."/>
            <person name="Mondo S.J."/>
            <person name="Kuo A."/>
            <person name="Hayes R.D."/>
            <person name="Haridas S."/>
            <person name="Andreopoulos B."/>
            <person name="Riley R."/>
            <person name="LaButti K."/>
            <person name="Pangilinan J."/>
            <person name="Lipzen A."/>
            <person name="Amirebrahimi M."/>
            <person name="Yan J."/>
            <person name="Adam C."/>
            <person name="Keymanesh K."/>
            <person name="Ng V."/>
            <person name="Louie K."/>
            <person name="Northen T."/>
            <person name="Drula E."/>
            <person name="Henrissat B."/>
            <person name="Hsieh H.M."/>
            <person name="Youens-Clark K."/>
            <person name="Lutzoni F."/>
            <person name="Miadlikowska J."/>
            <person name="Eastwood D.C."/>
            <person name="Hamelin R.C."/>
            <person name="Grigoriev I.V."/>
            <person name="U'Ren J.M."/>
        </authorList>
    </citation>
    <scope>NUCLEOTIDE SEQUENCE [LARGE SCALE GENOMIC DNA]</scope>
    <source>
        <strain evidence="1 2">ER1909</strain>
    </source>
</reference>
<protein>
    <submittedName>
        <fullName evidence="1">Uncharacterized protein</fullName>
    </submittedName>
</protein>
<organism evidence="1 2">
    <name type="scientific">Hypoxylon rubiginosum</name>
    <dbReference type="NCBI Taxonomy" id="110542"/>
    <lineage>
        <taxon>Eukaryota</taxon>
        <taxon>Fungi</taxon>
        <taxon>Dikarya</taxon>
        <taxon>Ascomycota</taxon>
        <taxon>Pezizomycotina</taxon>
        <taxon>Sordariomycetes</taxon>
        <taxon>Xylariomycetidae</taxon>
        <taxon>Xylariales</taxon>
        <taxon>Hypoxylaceae</taxon>
        <taxon>Hypoxylon</taxon>
    </lineage>
</organism>
<name>A0ACC0D4F9_9PEZI</name>
<proteinExistence type="predicted"/>
<accession>A0ACC0D4F9</accession>
<dbReference type="Proteomes" id="UP001497680">
    <property type="component" value="Unassembled WGS sequence"/>
</dbReference>
<dbReference type="EMBL" id="MU394308">
    <property type="protein sequence ID" value="KAI6087396.1"/>
    <property type="molecule type" value="Genomic_DNA"/>
</dbReference>
<comment type="caution">
    <text evidence="1">The sequence shown here is derived from an EMBL/GenBank/DDBJ whole genome shotgun (WGS) entry which is preliminary data.</text>
</comment>
<sequence length="176" mass="16990">MSATSSLSAAAATTTSCGAKTYDIPVADIACALPAGGNHTDVLSACCGNADVVSYYDGCGEYCLVVGQTVDDLTKCMFSHGAAYADVFCNTELGNATATATDAALPTSAGASIVATHGSSGATGTSGSSTTSSTSGATDSPGAASGLRPELGSISTLGLTIGALLFSATAFGAFQL</sequence>
<keyword evidence="2" id="KW-1185">Reference proteome</keyword>
<evidence type="ECO:0000313" key="2">
    <source>
        <dbReference type="Proteomes" id="UP001497680"/>
    </source>
</evidence>
<gene>
    <name evidence="1" type="ORF">F4821DRAFT_107515</name>
</gene>